<evidence type="ECO:0000256" key="2">
    <source>
        <dbReference type="ARBA" id="ARBA00022490"/>
    </source>
</evidence>
<dbReference type="Gene3D" id="2.30.130.10">
    <property type="entry name" value="PUA domain"/>
    <property type="match status" value="1"/>
</dbReference>
<name>A0A1K1LBA0_9BACT</name>
<dbReference type="GO" id="GO:0008168">
    <property type="term" value="F:methyltransferase activity"/>
    <property type="evidence" value="ECO:0007669"/>
    <property type="project" value="UniProtKB-KW"/>
</dbReference>
<dbReference type="GO" id="GO:0003723">
    <property type="term" value="F:RNA binding"/>
    <property type="evidence" value="ECO:0007669"/>
    <property type="project" value="InterPro"/>
</dbReference>
<dbReference type="PROSITE" id="PS50890">
    <property type="entry name" value="PUA"/>
    <property type="match status" value="1"/>
</dbReference>
<evidence type="ECO:0000313" key="9">
    <source>
        <dbReference type="EMBL" id="SFV71988.1"/>
    </source>
</evidence>
<dbReference type="Pfam" id="PF10672">
    <property type="entry name" value="Methyltrans_SAM"/>
    <property type="match status" value="1"/>
</dbReference>
<dbReference type="SUPFAM" id="SSF88697">
    <property type="entry name" value="PUA domain-like"/>
    <property type="match status" value="1"/>
</dbReference>
<dbReference type="PANTHER" id="PTHR42873">
    <property type="entry name" value="RIBOSOMAL RNA LARGE SUBUNIT METHYLTRANSFERASE"/>
    <property type="match status" value="1"/>
</dbReference>
<evidence type="ECO:0000256" key="4">
    <source>
        <dbReference type="ARBA" id="ARBA00022679"/>
    </source>
</evidence>
<dbReference type="CDD" id="cd11572">
    <property type="entry name" value="RlmI_M_like"/>
    <property type="match status" value="1"/>
</dbReference>
<keyword evidence="5" id="KW-0949">S-adenosyl-L-methionine</keyword>
<evidence type="ECO:0000313" key="10">
    <source>
        <dbReference type="Proteomes" id="UP000186323"/>
    </source>
</evidence>
<evidence type="ECO:0000259" key="7">
    <source>
        <dbReference type="Pfam" id="PF10672"/>
    </source>
</evidence>
<dbReference type="RefSeq" id="WP_072331621.1">
    <property type="nucleotide sequence ID" value="NZ_CALJDE010000014.1"/>
</dbReference>
<dbReference type="SUPFAM" id="SSF53335">
    <property type="entry name" value="S-adenosyl-L-methionine-dependent methyltransferases"/>
    <property type="match status" value="1"/>
</dbReference>
<dbReference type="Proteomes" id="UP000186323">
    <property type="component" value="Chromosome I"/>
</dbReference>
<proteinExistence type="inferred from homology"/>
<dbReference type="Gene3D" id="3.30.750.80">
    <property type="entry name" value="RNA methyltransferase domain (HRMD) like"/>
    <property type="match status" value="1"/>
</dbReference>
<dbReference type="EMBL" id="LT630450">
    <property type="protein sequence ID" value="SFV71988.1"/>
    <property type="molecule type" value="Genomic_DNA"/>
</dbReference>
<dbReference type="InterPro" id="IPR019614">
    <property type="entry name" value="SAM-dep_methyl-trfase"/>
</dbReference>
<dbReference type="Gene3D" id="3.40.50.150">
    <property type="entry name" value="Vaccinia Virus protein VP39"/>
    <property type="match status" value="1"/>
</dbReference>
<dbReference type="KEGG" id="dpg:DESPIGER_0085"/>
<keyword evidence="3 9" id="KW-0489">Methyltransferase</keyword>
<dbReference type="InterPro" id="IPR041532">
    <property type="entry name" value="RlmI-like_PUA"/>
</dbReference>
<organism evidence="9 10">
    <name type="scientific">Desulfovibrio piger</name>
    <dbReference type="NCBI Taxonomy" id="901"/>
    <lineage>
        <taxon>Bacteria</taxon>
        <taxon>Pseudomonadati</taxon>
        <taxon>Thermodesulfobacteriota</taxon>
        <taxon>Desulfovibrionia</taxon>
        <taxon>Desulfovibrionales</taxon>
        <taxon>Desulfovibrionaceae</taxon>
        <taxon>Desulfovibrio</taxon>
    </lineage>
</organism>
<reference evidence="10" key="1">
    <citation type="submission" date="2016-10" db="EMBL/GenBank/DDBJ databases">
        <authorList>
            <person name="Wegmann U."/>
        </authorList>
    </citation>
    <scope>NUCLEOTIDE SEQUENCE [LARGE SCALE GENOMIC DNA]</scope>
</reference>
<comment type="subcellular location">
    <subcellularLocation>
        <location evidence="1">Cytoplasm</location>
    </subcellularLocation>
</comment>
<evidence type="ECO:0000256" key="3">
    <source>
        <dbReference type="ARBA" id="ARBA00022603"/>
    </source>
</evidence>
<evidence type="ECO:0000256" key="5">
    <source>
        <dbReference type="ARBA" id="ARBA00022691"/>
    </source>
</evidence>
<dbReference type="Pfam" id="PF17785">
    <property type="entry name" value="PUA_3"/>
    <property type="match status" value="1"/>
</dbReference>
<dbReference type="PANTHER" id="PTHR42873:SF1">
    <property type="entry name" value="S-ADENOSYLMETHIONINE-DEPENDENT METHYLTRANSFERASE DOMAIN-CONTAINING PROTEIN"/>
    <property type="match status" value="1"/>
</dbReference>
<feature type="domain" description="RlmI-like PUA" evidence="8">
    <location>
        <begin position="5"/>
        <end position="70"/>
    </location>
</feature>
<dbReference type="CDD" id="cd21153">
    <property type="entry name" value="PUA_RlmI"/>
    <property type="match status" value="1"/>
</dbReference>
<dbReference type="CDD" id="cd02440">
    <property type="entry name" value="AdoMet_MTases"/>
    <property type="match status" value="1"/>
</dbReference>
<keyword evidence="4 9" id="KW-0808">Transferase</keyword>
<accession>A0A1K1LBA0</accession>
<dbReference type="GO" id="GO:0032259">
    <property type="term" value="P:methylation"/>
    <property type="evidence" value="ECO:0007669"/>
    <property type="project" value="UniProtKB-KW"/>
</dbReference>
<evidence type="ECO:0000256" key="1">
    <source>
        <dbReference type="ARBA" id="ARBA00004496"/>
    </source>
</evidence>
<evidence type="ECO:0000256" key="6">
    <source>
        <dbReference type="ARBA" id="ARBA00038091"/>
    </source>
</evidence>
<keyword evidence="10" id="KW-1185">Reference proteome</keyword>
<evidence type="ECO:0000259" key="8">
    <source>
        <dbReference type="Pfam" id="PF17785"/>
    </source>
</evidence>
<dbReference type="InterPro" id="IPR036974">
    <property type="entry name" value="PUA_sf"/>
</dbReference>
<keyword evidence="2" id="KW-0963">Cytoplasm</keyword>
<gene>
    <name evidence="9" type="ORF">DESPIGER_0085</name>
</gene>
<dbReference type="InterPro" id="IPR015947">
    <property type="entry name" value="PUA-like_sf"/>
</dbReference>
<dbReference type="AlphaFoldDB" id="A0A1K1LBA0"/>
<sequence length="397" mass="43722">MKTLWLKKGEDRRIRAGHLWIFSNEIDSARSPLPDFGPGENATLRDARGAVLGSVFVNPHSLICARLYSRKADLPLDADLLRQRLQSALGLRQRLYNQPWYRLCHGEGDLLPGLVMDRFGDHLTVQVGTWGMEARKEELREVLGELLQPRSILWDNDIAARSLEGLPRENESEGPVPDVLDVPENGCIFRAPLQGGQKTGWFYDQRRNRREAARYAAGADVLDIFCYAGGFGGTAAAAGARSVTFLDASPQALALATENAARNAPELARTKAIEGLCGDAFERLAELDAQGRRFSLICLDPPAFIKRRKDFAQGLAAYRKINALAMQLLTPGGVFVSCSCSHHLPAESLRSCVQQAAARRKWQARILYAGGQGADHPVHAAMPETAYLKCFIAHLLP</sequence>
<feature type="domain" description="S-adenosylmethionine-dependent methyltransferase" evidence="7">
    <location>
        <begin position="178"/>
        <end position="341"/>
    </location>
</feature>
<protein>
    <submittedName>
        <fullName evidence="9">LSU m5C1962 methyltransferase RlmI</fullName>
    </submittedName>
</protein>
<comment type="similarity">
    <text evidence="6">Belongs to the methyltransferase superfamily. RlmI family.</text>
</comment>
<dbReference type="InterPro" id="IPR029063">
    <property type="entry name" value="SAM-dependent_MTases_sf"/>
</dbReference>
<dbReference type="OrthoDB" id="9805492at2"/>
<dbReference type="GO" id="GO:0005737">
    <property type="term" value="C:cytoplasm"/>
    <property type="evidence" value="ECO:0007669"/>
    <property type="project" value="UniProtKB-SubCell"/>
</dbReference>